<evidence type="ECO:0000256" key="2">
    <source>
        <dbReference type="SAM" id="Phobius"/>
    </source>
</evidence>
<feature type="transmembrane region" description="Helical" evidence="2">
    <location>
        <begin position="196"/>
        <end position="217"/>
    </location>
</feature>
<evidence type="ECO:0000313" key="4">
    <source>
        <dbReference type="Proteomes" id="UP000054408"/>
    </source>
</evidence>
<reference evidence="3 4" key="1">
    <citation type="submission" date="2010-05" db="EMBL/GenBank/DDBJ databases">
        <title>The Genome Sequence of Thecamonas trahens ATCC 50062.</title>
        <authorList>
            <consortium name="The Broad Institute Genome Sequencing Platform"/>
            <person name="Russ C."/>
            <person name="Cuomo C."/>
            <person name="Shea T."/>
            <person name="Young S.K."/>
            <person name="Zeng Q."/>
            <person name="Koehrsen M."/>
            <person name="Haas B."/>
            <person name="Borodovsky M."/>
            <person name="Guigo R."/>
            <person name="Alvarado L."/>
            <person name="Berlin A."/>
            <person name="Bochicchio J."/>
            <person name="Borenstein D."/>
            <person name="Chapman S."/>
            <person name="Chen Z."/>
            <person name="Freedman E."/>
            <person name="Gellesch M."/>
            <person name="Goldberg J."/>
            <person name="Griggs A."/>
            <person name="Gujja S."/>
            <person name="Heilman E."/>
            <person name="Heiman D."/>
            <person name="Hepburn T."/>
            <person name="Howarth C."/>
            <person name="Jen D."/>
            <person name="Larson L."/>
            <person name="Mehta T."/>
            <person name="Park D."/>
            <person name="Pearson M."/>
            <person name="Roberts A."/>
            <person name="Saif S."/>
            <person name="Shenoy N."/>
            <person name="Sisk P."/>
            <person name="Stolte C."/>
            <person name="Sykes S."/>
            <person name="Thomson T."/>
            <person name="Walk T."/>
            <person name="White J."/>
            <person name="Yandava C."/>
            <person name="Burger G."/>
            <person name="Gray M.W."/>
            <person name="Holland P.W.H."/>
            <person name="King N."/>
            <person name="Lang F.B.F."/>
            <person name="Roger A.J."/>
            <person name="Ruiz-Trillo I."/>
            <person name="Lander E."/>
            <person name="Nusbaum C."/>
        </authorList>
    </citation>
    <scope>NUCLEOTIDE SEQUENCE [LARGE SCALE GENOMIC DNA]</scope>
    <source>
        <strain evidence="3 4">ATCC 50062</strain>
    </source>
</reference>
<organism evidence="3 4">
    <name type="scientific">Thecamonas trahens ATCC 50062</name>
    <dbReference type="NCBI Taxonomy" id="461836"/>
    <lineage>
        <taxon>Eukaryota</taxon>
        <taxon>Apusozoa</taxon>
        <taxon>Apusomonadida</taxon>
        <taxon>Apusomonadidae</taxon>
        <taxon>Thecamonas</taxon>
    </lineage>
</organism>
<accession>A0A0L0DPJ2</accession>
<evidence type="ECO:0000313" key="3">
    <source>
        <dbReference type="EMBL" id="KNC53343.1"/>
    </source>
</evidence>
<sequence>MAELDDIEDSMGTGGGGLYTSSYEDNERSFRSGSESAHSRGRGEAFLITGIQSRRRPSSRVQVGETVVQRKESGFLESGVVQHRRCCGGQRSLRWLACALTLGRPGPWGVRCTCSMVTYGMIFVLLAMPVLGTVAYVRWSGGAFLGAFSIFAIPPLVYIHMVWYARAGHLAKLFDEVVLYGPRYSRQAERVVRRHLAGMAVAVPVAAVIMSVMFFASNPLERVANRSPLAILGMAAVPFFIVSIWVLAIPIVFAGSFSMTWALMRIIIERYASTIEGHRRSVNDALTMHITLLEKIDEHIAHWRAGYTATTVLSVSGIFLIFWSITNSDSFISSEMIPFALWLLVLACALQFYFFHVVSRMSRACRGLRDVLLKYEMALPSDSVERLLVAIHSTTHRARFVIFGFTGNIVVDAVLGILFAGTLLLLDSLVG</sequence>
<dbReference type="GeneID" id="25567439"/>
<proteinExistence type="predicted"/>
<feature type="transmembrane region" description="Helical" evidence="2">
    <location>
        <begin position="117"/>
        <end position="137"/>
    </location>
</feature>
<feature type="transmembrane region" description="Helical" evidence="2">
    <location>
        <begin position="305"/>
        <end position="325"/>
    </location>
</feature>
<feature type="transmembrane region" description="Helical" evidence="2">
    <location>
        <begin position="143"/>
        <end position="165"/>
    </location>
</feature>
<keyword evidence="4" id="KW-1185">Reference proteome</keyword>
<feature type="transmembrane region" description="Helical" evidence="2">
    <location>
        <begin position="400"/>
        <end position="426"/>
    </location>
</feature>
<feature type="transmembrane region" description="Helical" evidence="2">
    <location>
        <begin position="337"/>
        <end position="359"/>
    </location>
</feature>
<feature type="transmembrane region" description="Helical" evidence="2">
    <location>
        <begin position="229"/>
        <end position="255"/>
    </location>
</feature>
<feature type="region of interest" description="Disordered" evidence="1">
    <location>
        <begin position="1"/>
        <end position="38"/>
    </location>
</feature>
<keyword evidence="2" id="KW-0472">Membrane</keyword>
<dbReference type="EMBL" id="GL349481">
    <property type="protein sequence ID" value="KNC53343.1"/>
    <property type="molecule type" value="Genomic_DNA"/>
</dbReference>
<keyword evidence="2" id="KW-0812">Transmembrane</keyword>
<dbReference type="Proteomes" id="UP000054408">
    <property type="component" value="Unassembled WGS sequence"/>
</dbReference>
<keyword evidence="2" id="KW-1133">Transmembrane helix</keyword>
<name>A0A0L0DPJ2_THETB</name>
<evidence type="ECO:0000256" key="1">
    <source>
        <dbReference type="SAM" id="MobiDB-lite"/>
    </source>
</evidence>
<protein>
    <submittedName>
        <fullName evidence="3">Uncharacterized protein</fullName>
    </submittedName>
</protein>
<dbReference type="RefSeq" id="XP_013754391.1">
    <property type="nucleotide sequence ID" value="XM_013898937.1"/>
</dbReference>
<gene>
    <name evidence="3" type="ORF">AMSG_08844</name>
</gene>
<dbReference type="AlphaFoldDB" id="A0A0L0DPJ2"/>